<organism evidence="10 11">
    <name type="scientific">Chelatococcus reniformis</name>
    <dbReference type="NCBI Taxonomy" id="1494448"/>
    <lineage>
        <taxon>Bacteria</taxon>
        <taxon>Pseudomonadati</taxon>
        <taxon>Pseudomonadota</taxon>
        <taxon>Alphaproteobacteria</taxon>
        <taxon>Hyphomicrobiales</taxon>
        <taxon>Chelatococcaceae</taxon>
        <taxon>Chelatococcus</taxon>
    </lineage>
</organism>
<evidence type="ECO:0000256" key="5">
    <source>
        <dbReference type="ARBA" id="ARBA00022448"/>
    </source>
</evidence>
<dbReference type="PANTHER" id="PTHR42996:SF1">
    <property type="entry name" value="PHOSPHATE-BINDING PROTEIN PSTS"/>
    <property type="match status" value="1"/>
</dbReference>
<proteinExistence type="inferred from homology"/>
<name>A0A916TXJ3_9HYPH</name>
<dbReference type="NCBIfam" id="TIGR00975">
    <property type="entry name" value="3a0107s03"/>
    <property type="match status" value="1"/>
</dbReference>
<dbReference type="InterPro" id="IPR024370">
    <property type="entry name" value="PBP_domain"/>
</dbReference>
<evidence type="ECO:0000256" key="3">
    <source>
        <dbReference type="ARBA" id="ARBA00011529"/>
    </source>
</evidence>
<reference evidence="10" key="1">
    <citation type="journal article" date="2014" name="Int. J. Syst. Evol. Microbiol.">
        <title>Complete genome sequence of Corynebacterium casei LMG S-19264T (=DSM 44701T), isolated from a smear-ripened cheese.</title>
        <authorList>
            <consortium name="US DOE Joint Genome Institute (JGI-PGF)"/>
            <person name="Walter F."/>
            <person name="Albersmeier A."/>
            <person name="Kalinowski J."/>
            <person name="Ruckert C."/>
        </authorList>
    </citation>
    <scope>NUCLEOTIDE SEQUENCE</scope>
    <source>
        <strain evidence="10">CGMCC 1.12919</strain>
    </source>
</reference>
<dbReference type="CDD" id="cd13565">
    <property type="entry name" value="PBP2_PstS"/>
    <property type="match status" value="1"/>
</dbReference>
<comment type="subunit">
    <text evidence="3 7">The complex is composed of two ATP-binding proteins (PstB), two transmembrane proteins (PstC and PstA) and a solute-binding protein (PstS).</text>
</comment>
<dbReference type="Pfam" id="PF12849">
    <property type="entry name" value="PBP_like_2"/>
    <property type="match status" value="1"/>
</dbReference>
<dbReference type="InterPro" id="IPR005673">
    <property type="entry name" value="ABC_phos-bd_PstS"/>
</dbReference>
<evidence type="ECO:0000256" key="2">
    <source>
        <dbReference type="ARBA" id="ARBA00008725"/>
    </source>
</evidence>
<reference evidence="10" key="2">
    <citation type="submission" date="2020-09" db="EMBL/GenBank/DDBJ databases">
        <authorList>
            <person name="Sun Q."/>
            <person name="Zhou Y."/>
        </authorList>
    </citation>
    <scope>NUCLEOTIDE SEQUENCE</scope>
    <source>
        <strain evidence="10">CGMCC 1.12919</strain>
    </source>
</reference>
<dbReference type="PANTHER" id="PTHR42996">
    <property type="entry name" value="PHOSPHATE-BINDING PROTEIN PSTS"/>
    <property type="match status" value="1"/>
</dbReference>
<evidence type="ECO:0000256" key="6">
    <source>
        <dbReference type="ARBA" id="ARBA00022592"/>
    </source>
</evidence>
<evidence type="ECO:0000256" key="7">
    <source>
        <dbReference type="PIRNR" id="PIRNR002756"/>
    </source>
</evidence>
<dbReference type="InterPro" id="IPR050962">
    <property type="entry name" value="Phosphate-bind_PstS"/>
</dbReference>
<gene>
    <name evidence="10" type="primary">pstS</name>
    <name evidence="10" type="ORF">GCM10010994_03530</name>
</gene>
<dbReference type="AlphaFoldDB" id="A0A916TXJ3"/>
<sequence length="351" mass="36470">MGMTRLLVLAAIVAWSALVPATPATAQVVTGAGSTLAQPLLARWSQAYLRSQRDAEYQPVAAGLDYEPIGSQAGMMRVRERGVDFGATEQPLSGEEIARYGVIQFPIAVGGIVAAVNLEGVEASQLRLTGELLADIYGGKVSAWNDPAIAALNPQLRLPAAPITTVHRSDGSGTTAIVTAYLSQHSSTWRKAVGEGLTVAWPTGMAAKGNEGVAEAVRRTPNAIGYMDYASARRAGLAAAGLRNRDGQFVAPGPASFQAAAAAADWSSARDFVVRLVDVPGEAAYPLVATTYAIMPREGGAAAGRRAALAFFSWALDHGGGVAAELGYVPLPASVAAQVRAYWPTVLSDAR</sequence>
<evidence type="ECO:0000256" key="4">
    <source>
        <dbReference type="ARBA" id="ARBA00021889"/>
    </source>
</evidence>
<evidence type="ECO:0000256" key="8">
    <source>
        <dbReference type="SAM" id="SignalP"/>
    </source>
</evidence>
<dbReference type="GO" id="GO:0043190">
    <property type="term" value="C:ATP-binding cassette (ABC) transporter complex"/>
    <property type="evidence" value="ECO:0007669"/>
    <property type="project" value="InterPro"/>
</dbReference>
<comment type="caution">
    <text evidence="10">The sequence shown here is derived from an EMBL/GenBank/DDBJ whole genome shotgun (WGS) entry which is preliminary data.</text>
</comment>
<evidence type="ECO:0000313" key="10">
    <source>
        <dbReference type="EMBL" id="GGC47655.1"/>
    </source>
</evidence>
<keyword evidence="5 7" id="KW-0813">Transport</keyword>
<comment type="similarity">
    <text evidence="2 7">Belongs to the PstS family.</text>
</comment>
<evidence type="ECO:0000259" key="9">
    <source>
        <dbReference type="Pfam" id="PF12849"/>
    </source>
</evidence>
<keyword evidence="6 7" id="KW-0592">Phosphate transport</keyword>
<dbReference type="SUPFAM" id="SSF53850">
    <property type="entry name" value="Periplasmic binding protein-like II"/>
    <property type="match status" value="1"/>
</dbReference>
<keyword evidence="11" id="KW-1185">Reference proteome</keyword>
<feature type="signal peptide" evidence="8">
    <location>
        <begin position="1"/>
        <end position="26"/>
    </location>
</feature>
<protein>
    <recommendedName>
        <fullName evidence="4 7">Phosphate-binding protein PstS</fullName>
    </recommendedName>
</protein>
<accession>A0A916TXJ3</accession>
<comment type="function">
    <text evidence="1 7">Part of the ABC transporter complex PstSACB involved in phosphate import.</text>
</comment>
<feature type="chain" id="PRO_5037976859" description="Phosphate-binding protein PstS" evidence="8">
    <location>
        <begin position="27"/>
        <end position="351"/>
    </location>
</feature>
<dbReference type="Proteomes" id="UP000637002">
    <property type="component" value="Unassembled WGS sequence"/>
</dbReference>
<dbReference type="GO" id="GO:0035435">
    <property type="term" value="P:phosphate ion transmembrane transport"/>
    <property type="evidence" value="ECO:0007669"/>
    <property type="project" value="InterPro"/>
</dbReference>
<evidence type="ECO:0000256" key="1">
    <source>
        <dbReference type="ARBA" id="ARBA00002841"/>
    </source>
</evidence>
<dbReference type="PIRSF" id="PIRSF002756">
    <property type="entry name" value="PstS"/>
    <property type="match status" value="1"/>
</dbReference>
<evidence type="ECO:0000313" key="11">
    <source>
        <dbReference type="Proteomes" id="UP000637002"/>
    </source>
</evidence>
<dbReference type="EMBL" id="BMGG01000001">
    <property type="protein sequence ID" value="GGC47655.1"/>
    <property type="molecule type" value="Genomic_DNA"/>
</dbReference>
<keyword evidence="8" id="KW-0732">Signal</keyword>
<feature type="domain" description="PBP" evidence="9">
    <location>
        <begin position="22"/>
        <end position="316"/>
    </location>
</feature>
<dbReference type="Gene3D" id="3.40.190.10">
    <property type="entry name" value="Periplasmic binding protein-like II"/>
    <property type="match status" value="2"/>
</dbReference>
<dbReference type="GO" id="GO:0042301">
    <property type="term" value="F:phosphate ion binding"/>
    <property type="evidence" value="ECO:0007669"/>
    <property type="project" value="InterPro"/>
</dbReference>